<dbReference type="VEuPathDB" id="TriTrypDB:TcG_07431"/>
<reference evidence="13 14" key="1">
    <citation type="journal article" date="2018" name="Microb. Genom.">
        <title>Expanding an expanded genome: long-read sequencing of Trypanosoma cruzi.</title>
        <authorList>
            <person name="Berna L."/>
            <person name="Rodriguez M."/>
            <person name="Chiribao M.L."/>
            <person name="Parodi-Talice A."/>
            <person name="Pita S."/>
            <person name="Rijo G."/>
            <person name="Alvarez-Valin F."/>
            <person name="Robello C."/>
        </authorList>
    </citation>
    <scope>NUCLEOTIDE SEQUENCE [LARGE SCALE GENOMIC DNA]</scope>
    <source>
        <strain evidence="13 14">Dm28c</strain>
    </source>
</reference>
<evidence type="ECO:0000313" key="14">
    <source>
        <dbReference type="Proteomes" id="UP000246121"/>
    </source>
</evidence>
<dbReference type="VEuPathDB" id="TriTrypDB:TcBrA4_0015070"/>
<feature type="domain" description="A to I editase" evidence="12">
    <location>
        <begin position="71"/>
        <end position="293"/>
    </location>
</feature>
<evidence type="ECO:0000256" key="10">
    <source>
        <dbReference type="ARBA" id="ARBA00041760"/>
    </source>
</evidence>
<dbReference type="VEuPathDB" id="TriTrypDB:TcCL_NonESM02866"/>
<dbReference type="GO" id="GO:0003723">
    <property type="term" value="F:RNA binding"/>
    <property type="evidence" value="ECO:0007669"/>
    <property type="project" value="InterPro"/>
</dbReference>
<evidence type="ECO:0000256" key="7">
    <source>
        <dbReference type="ARBA" id="ARBA00038326"/>
    </source>
</evidence>
<evidence type="ECO:0000256" key="4">
    <source>
        <dbReference type="ARBA" id="ARBA00022833"/>
    </source>
</evidence>
<dbReference type="VEuPathDB" id="TriTrypDB:BCY84_11004"/>
<comment type="caution">
    <text evidence="13">The sequence shown here is derived from an EMBL/GenBank/DDBJ whole genome shotgun (WGS) entry which is preliminary data.</text>
</comment>
<comment type="function">
    <text evidence="6">Specifically deaminates adenosine-37 to inosine in tRNA-Ala.</text>
</comment>
<keyword evidence="3" id="KW-0378">Hydrolase</keyword>
<dbReference type="GO" id="GO:0008033">
    <property type="term" value="P:tRNA processing"/>
    <property type="evidence" value="ECO:0007669"/>
    <property type="project" value="UniProtKB-KW"/>
</dbReference>
<dbReference type="VEuPathDB" id="TriTrypDB:TCDM_06786"/>
<comment type="cofactor">
    <cofactor evidence="5">
        <name>1D-myo-inositol hexakisphosphate</name>
        <dbReference type="ChEBI" id="CHEBI:58130"/>
    </cofactor>
</comment>
<dbReference type="VEuPathDB" id="TriTrypDB:TCDM_06785"/>
<evidence type="ECO:0000256" key="11">
    <source>
        <dbReference type="ARBA" id="ARBA00047635"/>
    </source>
</evidence>
<dbReference type="VEuPathDB" id="TriTrypDB:TcCLB.509105.60"/>
<accession>A0A2V2URE5</accession>
<comment type="catalytic activity">
    <reaction evidence="11">
        <text>adenosine(37) in tRNA(Ala) + H2O + H(+) = inosine(37) in tRNA(Ala) + NH4(+)</text>
        <dbReference type="Rhea" id="RHEA:50968"/>
        <dbReference type="Rhea" id="RHEA-COMP:12855"/>
        <dbReference type="Rhea" id="RHEA-COMP:12856"/>
        <dbReference type="ChEBI" id="CHEBI:15377"/>
        <dbReference type="ChEBI" id="CHEBI:15378"/>
        <dbReference type="ChEBI" id="CHEBI:28938"/>
        <dbReference type="ChEBI" id="CHEBI:74411"/>
        <dbReference type="ChEBI" id="CHEBI:82852"/>
        <dbReference type="EC" id="3.5.4.34"/>
    </reaction>
</comment>
<dbReference type="PANTHER" id="PTHR46516:SF1">
    <property type="entry name" value="TRNA-SPECIFIC ADENOSINE DEAMINASE 1"/>
    <property type="match status" value="1"/>
</dbReference>
<keyword evidence="1" id="KW-0819">tRNA processing</keyword>
<evidence type="ECO:0000256" key="5">
    <source>
        <dbReference type="ARBA" id="ARBA00037026"/>
    </source>
</evidence>
<dbReference type="GO" id="GO:0046872">
    <property type="term" value="F:metal ion binding"/>
    <property type="evidence" value="ECO:0007669"/>
    <property type="project" value="UniProtKB-KW"/>
</dbReference>
<keyword evidence="4" id="KW-0862">Zinc</keyword>
<dbReference type="VEuPathDB" id="TriTrypDB:TCSYLVIO_004830"/>
<evidence type="ECO:0000256" key="1">
    <source>
        <dbReference type="ARBA" id="ARBA00022694"/>
    </source>
</evidence>
<evidence type="ECO:0000256" key="3">
    <source>
        <dbReference type="ARBA" id="ARBA00022801"/>
    </source>
</evidence>
<dbReference type="Pfam" id="PF02137">
    <property type="entry name" value="A_deamin"/>
    <property type="match status" value="1"/>
</dbReference>
<dbReference type="VEuPathDB" id="TriTrypDB:Tc_MARK_3570"/>
<protein>
    <recommendedName>
        <fullName evidence="9">tRNA-specific adenosine deaminase 1</fullName>
        <ecNumber evidence="8">3.5.4.34</ecNumber>
    </recommendedName>
    <alternativeName>
        <fullName evidence="10">tRNA-specific adenosine-37 deaminase</fullName>
    </alternativeName>
</protein>
<sequence length="608" mass="66185">MDILCGGVPVARSILEAFAAALLCQPARDGWRRNAMIALNGGGAVIAGIVLQLPSSPIEEEEDTPFFICVSLGSGTRCVGYEPPLCSSEADIFLRDGHAEVMARRGFVAFLLDAALYLAQSETGHHPFVERCHFLCKGPEGKKDVDTMWQCFRLRDGVTVHLVSTEYPCGAMSIPRGGGHVLLSTPSGESLSSATGIDSASKKDESFFASCDAAATDARPVILSYGHAIAAHRSHPAEEMLHVGRVKPGKGRQNLCMSCSDKLLRWHCLGVQGRRRARLFPRPMSLTSVWLPQTPDGSADSTDYGASRNCSLEDAIRALNGRMCYFCPMMSLEGGDDGSKGNSQMLHSMPAPFPVSFYGFKLLFFRSLLTKCACTADTREKDDCDADKNGKSDSAWSRSAWLKMAPGVENDSISMLRSKRQREVDTSETNNDALSWRKGGVAVLNTKAGLPRGITKQDAERTAHELLRLQPALLGDGGHTNTADDAALEVIAKRFPLSRLWMAQQQRRVMQSLSRQRKDMSMGALSLLGKDGSQKHVDGMTISSFPLPVILFPLEGAKEQEAVVTGGSAHYWLQRARQSRNAMMNPLRNEGGTSAYIPLLWVEKGLSV</sequence>
<dbReference type="GO" id="GO:0043829">
    <property type="term" value="F:tRNA-specific adenosine-37 deaminase activity"/>
    <property type="evidence" value="ECO:0007669"/>
    <property type="project" value="UniProtKB-EC"/>
</dbReference>
<keyword evidence="2" id="KW-0479">Metal-binding</keyword>
<dbReference type="PANTHER" id="PTHR46516">
    <property type="entry name" value="TRNA-SPECIFIC ADENOSINE DEAMINASE 1"/>
    <property type="match status" value="1"/>
</dbReference>
<evidence type="ECO:0000313" key="13">
    <source>
        <dbReference type="EMBL" id="PWU86679.1"/>
    </source>
</evidence>
<dbReference type="AlphaFoldDB" id="A0A2V2URE5"/>
<dbReference type="Proteomes" id="UP000246121">
    <property type="component" value="Unassembled WGS sequence"/>
</dbReference>
<dbReference type="PROSITE" id="PS50141">
    <property type="entry name" value="A_DEAMIN_EDITASE"/>
    <property type="match status" value="1"/>
</dbReference>
<dbReference type="SMART" id="SM00552">
    <property type="entry name" value="ADEAMc"/>
    <property type="match status" value="1"/>
</dbReference>
<dbReference type="VEuPathDB" id="TriTrypDB:C3747_19g262"/>
<dbReference type="VEuPathDB" id="TriTrypDB:TcCLB.503419.20"/>
<evidence type="ECO:0000259" key="12">
    <source>
        <dbReference type="PROSITE" id="PS50141"/>
    </source>
</evidence>
<dbReference type="EMBL" id="PRFA01000113">
    <property type="protein sequence ID" value="PWU86679.1"/>
    <property type="molecule type" value="Genomic_DNA"/>
</dbReference>
<evidence type="ECO:0000256" key="6">
    <source>
        <dbReference type="ARBA" id="ARBA00037784"/>
    </source>
</evidence>
<evidence type="ECO:0000256" key="9">
    <source>
        <dbReference type="ARBA" id="ARBA00040502"/>
    </source>
</evidence>
<organism evidence="13 14">
    <name type="scientific">Trypanosoma cruzi</name>
    <dbReference type="NCBI Taxonomy" id="5693"/>
    <lineage>
        <taxon>Eukaryota</taxon>
        <taxon>Discoba</taxon>
        <taxon>Euglenozoa</taxon>
        <taxon>Kinetoplastea</taxon>
        <taxon>Metakinetoplastina</taxon>
        <taxon>Trypanosomatida</taxon>
        <taxon>Trypanosomatidae</taxon>
        <taxon>Trypanosoma</taxon>
        <taxon>Schizotrypanum</taxon>
    </lineage>
</organism>
<gene>
    <name evidence="13" type="ORF">C4B63_113g43</name>
</gene>
<evidence type="ECO:0000256" key="2">
    <source>
        <dbReference type="ARBA" id="ARBA00022723"/>
    </source>
</evidence>
<name>A0A2V2URE5_TRYCR</name>
<comment type="similarity">
    <text evidence="7">Belongs to the ADAT1 family.</text>
</comment>
<dbReference type="InterPro" id="IPR002466">
    <property type="entry name" value="A_deamin"/>
</dbReference>
<proteinExistence type="inferred from homology"/>
<dbReference type="VEuPathDB" id="TriTrypDB:C4B63_113g43"/>
<evidence type="ECO:0000256" key="8">
    <source>
        <dbReference type="ARBA" id="ARBA00038940"/>
    </source>
</evidence>
<dbReference type="EC" id="3.5.4.34" evidence="8"/>